<protein>
    <submittedName>
        <fullName evidence="7">Oligosaccharide flippase family protein</fullName>
    </submittedName>
</protein>
<evidence type="ECO:0000256" key="2">
    <source>
        <dbReference type="ARBA" id="ARBA00022475"/>
    </source>
</evidence>
<feature type="transmembrane region" description="Helical" evidence="6">
    <location>
        <begin position="68"/>
        <end position="93"/>
    </location>
</feature>
<accession>A0ABX7SRS4</accession>
<dbReference type="Pfam" id="PF13440">
    <property type="entry name" value="Polysacc_synt_3"/>
    <property type="match status" value="1"/>
</dbReference>
<evidence type="ECO:0000256" key="5">
    <source>
        <dbReference type="ARBA" id="ARBA00023136"/>
    </source>
</evidence>
<feature type="transmembrane region" description="Helical" evidence="6">
    <location>
        <begin position="128"/>
        <end position="148"/>
    </location>
</feature>
<evidence type="ECO:0000313" key="8">
    <source>
        <dbReference type="Proteomes" id="UP000663935"/>
    </source>
</evidence>
<feature type="transmembrane region" description="Helical" evidence="6">
    <location>
        <begin position="99"/>
        <end position="116"/>
    </location>
</feature>
<feature type="transmembrane region" description="Helical" evidence="6">
    <location>
        <begin position="207"/>
        <end position="226"/>
    </location>
</feature>
<sequence length="401" mass="45838">MFKGTLIAQIIAILGAIFLAKLYGEEAYGIFGVFISITSISSIISTLQLDNCIIISKDKIESVNWFNFLLLLVFVLISFACVVFFFSSFFITYKQEEINMIYFVVPGTLILSYNLLNVNLFTFNKEFTVISSSKIFLAIGTVFLQFILYKKFNLFGLIIGFLISQFLVLFFLFLKNKKNIIKPNFIKIKRDVKANSSIIKFLLPSNIINSFANNLMPILILAVFGAKEAGVYFFSFKILGAPLFLISSSVSQVFFQKASELFKTNKSELHRLTKKIVTTNLLLIFGFLVCINTIGMYVLELYFNNGWENLRLYVFILSMLIFARTSFNPISSLIIVLNKNQISLLFNVYLFAVNLIAIYIGYFYNTIIYTILTLAIFGGTGYLFLLLYFLNYLKKTASYNE</sequence>
<feature type="transmembrane region" description="Helical" evidence="6">
    <location>
        <begin position="154"/>
        <end position="174"/>
    </location>
</feature>
<evidence type="ECO:0000313" key="7">
    <source>
        <dbReference type="EMBL" id="QTD36954.1"/>
    </source>
</evidence>
<proteinExistence type="predicted"/>
<reference evidence="7 8" key="1">
    <citation type="submission" date="2021-03" db="EMBL/GenBank/DDBJ databases">
        <title>Complete genome of Polaribacter_sp.G4M1.</title>
        <authorList>
            <person name="Jeong S.W."/>
            <person name="Bae J.W."/>
        </authorList>
    </citation>
    <scope>NUCLEOTIDE SEQUENCE [LARGE SCALE GENOMIC DNA]</scope>
    <source>
        <strain evidence="7 8">G4M1</strain>
    </source>
</reference>
<comment type="subcellular location">
    <subcellularLocation>
        <location evidence="1">Cell membrane</location>
        <topology evidence="1">Multi-pass membrane protein</topology>
    </subcellularLocation>
</comment>
<keyword evidence="2" id="KW-1003">Cell membrane</keyword>
<feature type="transmembrane region" description="Helical" evidence="6">
    <location>
        <begin position="30"/>
        <end position="47"/>
    </location>
</feature>
<gene>
    <name evidence="7" type="ORF">JL193_12570</name>
</gene>
<keyword evidence="8" id="KW-1185">Reference proteome</keyword>
<keyword evidence="5 6" id="KW-0472">Membrane</keyword>
<dbReference type="EMBL" id="CP071795">
    <property type="protein sequence ID" value="QTD36954.1"/>
    <property type="molecule type" value="Genomic_DNA"/>
</dbReference>
<keyword evidence="4 6" id="KW-1133">Transmembrane helix</keyword>
<name>A0ABX7SRS4_9FLAO</name>
<evidence type="ECO:0000256" key="3">
    <source>
        <dbReference type="ARBA" id="ARBA00022692"/>
    </source>
</evidence>
<dbReference type="InterPro" id="IPR050833">
    <property type="entry name" value="Poly_Biosynth_Transport"/>
</dbReference>
<keyword evidence="3 6" id="KW-0812">Transmembrane</keyword>
<evidence type="ECO:0000256" key="4">
    <source>
        <dbReference type="ARBA" id="ARBA00022989"/>
    </source>
</evidence>
<feature type="transmembrane region" description="Helical" evidence="6">
    <location>
        <begin position="232"/>
        <end position="255"/>
    </location>
</feature>
<dbReference type="PANTHER" id="PTHR30250:SF11">
    <property type="entry name" value="O-ANTIGEN TRANSPORTER-RELATED"/>
    <property type="match status" value="1"/>
</dbReference>
<evidence type="ECO:0000256" key="6">
    <source>
        <dbReference type="SAM" id="Phobius"/>
    </source>
</evidence>
<evidence type="ECO:0000256" key="1">
    <source>
        <dbReference type="ARBA" id="ARBA00004651"/>
    </source>
</evidence>
<feature type="transmembrane region" description="Helical" evidence="6">
    <location>
        <begin position="276"/>
        <end position="298"/>
    </location>
</feature>
<organism evidence="7 8">
    <name type="scientific">Polaribacter batillariae</name>
    <dbReference type="NCBI Taxonomy" id="2808900"/>
    <lineage>
        <taxon>Bacteria</taxon>
        <taxon>Pseudomonadati</taxon>
        <taxon>Bacteroidota</taxon>
        <taxon>Flavobacteriia</taxon>
        <taxon>Flavobacteriales</taxon>
        <taxon>Flavobacteriaceae</taxon>
    </lineage>
</organism>
<feature type="transmembrane region" description="Helical" evidence="6">
    <location>
        <begin position="368"/>
        <end position="390"/>
    </location>
</feature>
<dbReference type="Proteomes" id="UP000663935">
    <property type="component" value="Chromosome"/>
</dbReference>
<dbReference type="PANTHER" id="PTHR30250">
    <property type="entry name" value="PST FAMILY PREDICTED COLANIC ACID TRANSPORTER"/>
    <property type="match status" value="1"/>
</dbReference>
<feature type="transmembrane region" description="Helical" evidence="6">
    <location>
        <begin position="344"/>
        <end position="362"/>
    </location>
</feature>
<feature type="transmembrane region" description="Helical" evidence="6">
    <location>
        <begin position="310"/>
        <end position="337"/>
    </location>
</feature>